<sequence length="198" mass="20978">MMAAQGFKGFGWLLGCLIVALSCYLVTSRVAAERARLDSVQRSIVDARKDIRDLDTEFKTRANMAQLERWNGQLFALAAPTPDQYLDPGAQGVAELDSGQFGKGDVQVAALIVPRAPVLTDGADAPSAIAAPASAIHEKEPEARIQTAAVTDSRPTASSAVPAVQATQQKVAMLDRKLLSDSTLGDLMKGAKMEAGLR</sequence>
<evidence type="ECO:0000313" key="1">
    <source>
        <dbReference type="EMBL" id="MBB5717383.1"/>
    </source>
</evidence>
<dbReference type="AlphaFoldDB" id="A0A840YUR8"/>
<evidence type="ECO:0008006" key="3">
    <source>
        <dbReference type="Google" id="ProtNLM"/>
    </source>
</evidence>
<evidence type="ECO:0000313" key="2">
    <source>
        <dbReference type="Proteomes" id="UP000554342"/>
    </source>
</evidence>
<gene>
    <name evidence="1" type="ORF">FHR23_000290</name>
</gene>
<dbReference type="EMBL" id="JACIJI010000001">
    <property type="protein sequence ID" value="MBB5717383.1"/>
    <property type="molecule type" value="Genomic_DNA"/>
</dbReference>
<name>A0A840YUR8_9SPHN</name>
<reference evidence="1 2" key="1">
    <citation type="submission" date="2020-08" db="EMBL/GenBank/DDBJ databases">
        <title>Genomic Encyclopedia of Type Strains, Phase IV (KMG-IV): sequencing the most valuable type-strain genomes for metagenomic binning, comparative biology and taxonomic classification.</title>
        <authorList>
            <person name="Goeker M."/>
        </authorList>
    </citation>
    <scope>NUCLEOTIDE SEQUENCE [LARGE SCALE GENOMIC DNA]</scope>
    <source>
        <strain evidence="1 2">DSM 27203</strain>
    </source>
</reference>
<dbReference type="Proteomes" id="UP000554342">
    <property type="component" value="Unassembled WGS sequence"/>
</dbReference>
<proteinExistence type="predicted"/>
<comment type="caution">
    <text evidence="1">The sequence shown here is derived from an EMBL/GenBank/DDBJ whole genome shotgun (WGS) entry which is preliminary data.</text>
</comment>
<keyword evidence="2" id="KW-1185">Reference proteome</keyword>
<protein>
    <recommendedName>
        <fullName evidence="3">Colicin transporter</fullName>
    </recommendedName>
</protein>
<organism evidence="1 2">
    <name type="scientific">Stakelama sediminis</name>
    <dbReference type="NCBI Taxonomy" id="463200"/>
    <lineage>
        <taxon>Bacteria</taxon>
        <taxon>Pseudomonadati</taxon>
        <taxon>Pseudomonadota</taxon>
        <taxon>Alphaproteobacteria</taxon>
        <taxon>Sphingomonadales</taxon>
        <taxon>Sphingomonadaceae</taxon>
        <taxon>Stakelama</taxon>
    </lineage>
</organism>
<dbReference type="RefSeq" id="WP_184001161.1">
    <property type="nucleotide sequence ID" value="NZ_BAABIF010000004.1"/>
</dbReference>
<accession>A0A840YUR8</accession>